<dbReference type="PANTHER" id="PTHR34322:SF2">
    <property type="entry name" value="TRANSPOSASE IS200-LIKE DOMAIN-CONTAINING PROTEIN"/>
    <property type="match status" value="1"/>
</dbReference>
<reference evidence="2 3" key="1">
    <citation type="submission" date="2016-11" db="EMBL/GenBank/DDBJ databases">
        <authorList>
            <person name="Jaros S."/>
            <person name="Januszkiewicz K."/>
            <person name="Wedrychowicz H."/>
        </authorList>
    </citation>
    <scope>NUCLEOTIDE SEQUENCE [LARGE SCALE GENOMIC DNA]</scope>
    <source>
        <strain evidence="2 3">DSM 16112</strain>
    </source>
</reference>
<dbReference type="GO" id="GO:0003677">
    <property type="term" value="F:DNA binding"/>
    <property type="evidence" value="ECO:0007669"/>
    <property type="project" value="InterPro"/>
</dbReference>
<protein>
    <submittedName>
        <fullName evidence="2">Putative transposase</fullName>
    </submittedName>
</protein>
<dbReference type="RefSeq" id="WP_073356530.1">
    <property type="nucleotide sequence ID" value="NZ_FQUZ01000023.1"/>
</dbReference>
<name>A0A1M5BSN4_9BURK</name>
<gene>
    <name evidence="2" type="ORF">SAMN02745117_01976</name>
</gene>
<sequence>MARLPRLIVPGLPHHVALRGNNSQTIFADTQDYEAFLQMLPTVLGQHTVALHSYVLLSNALYLLLTPPDTVALGKLMQGLGRSYVRYFNQRYARTGTLWEGRFRSTVVQPSPYVLGVMTFQDILPVRQGLAASAVDYAWSSHRHYVGQESRRFLTAHPLFWQLADTPFGREAAYKAVVDAGIGSTMTEQIQQSVMGGWVLGSDSFVQELGLKTSRRLEKRKAGRPRKTQLVSS</sequence>
<dbReference type="SUPFAM" id="SSF143422">
    <property type="entry name" value="Transposase IS200-like"/>
    <property type="match status" value="1"/>
</dbReference>
<dbReference type="AlphaFoldDB" id="A0A1M5BSN4"/>
<dbReference type="EMBL" id="FQUZ01000023">
    <property type="protein sequence ID" value="SHF45371.1"/>
    <property type="molecule type" value="Genomic_DNA"/>
</dbReference>
<dbReference type="InterPro" id="IPR002686">
    <property type="entry name" value="Transposase_17"/>
</dbReference>
<dbReference type="PANTHER" id="PTHR34322">
    <property type="entry name" value="TRANSPOSASE, Y1_TNP DOMAIN-CONTAINING"/>
    <property type="match status" value="1"/>
</dbReference>
<evidence type="ECO:0000313" key="3">
    <source>
        <dbReference type="Proteomes" id="UP000184327"/>
    </source>
</evidence>
<dbReference type="OrthoDB" id="9814067at2"/>
<proteinExistence type="predicted"/>
<dbReference type="SMART" id="SM01321">
    <property type="entry name" value="Y1_Tnp"/>
    <property type="match status" value="1"/>
</dbReference>
<dbReference type="InterPro" id="IPR036515">
    <property type="entry name" value="Transposase_17_sf"/>
</dbReference>
<dbReference type="Proteomes" id="UP000184327">
    <property type="component" value="Unassembled WGS sequence"/>
</dbReference>
<accession>A0A1M5BSN4</accession>
<evidence type="ECO:0000313" key="2">
    <source>
        <dbReference type="EMBL" id="SHF45371.1"/>
    </source>
</evidence>
<dbReference type="GO" id="GO:0004803">
    <property type="term" value="F:transposase activity"/>
    <property type="evidence" value="ECO:0007669"/>
    <property type="project" value="InterPro"/>
</dbReference>
<dbReference type="Gene3D" id="3.30.70.1290">
    <property type="entry name" value="Transposase IS200-like"/>
    <property type="match status" value="1"/>
</dbReference>
<keyword evidence="3" id="KW-1185">Reference proteome</keyword>
<evidence type="ECO:0000259" key="1">
    <source>
        <dbReference type="SMART" id="SM01321"/>
    </source>
</evidence>
<dbReference type="GO" id="GO:0006313">
    <property type="term" value="P:DNA transposition"/>
    <property type="evidence" value="ECO:0007669"/>
    <property type="project" value="InterPro"/>
</dbReference>
<feature type="domain" description="Transposase IS200-like" evidence="1">
    <location>
        <begin position="9"/>
        <end position="121"/>
    </location>
</feature>
<organism evidence="2 3">
    <name type="scientific">Lampropedia hyalina DSM 16112</name>
    <dbReference type="NCBI Taxonomy" id="1122156"/>
    <lineage>
        <taxon>Bacteria</taxon>
        <taxon>Pseudomonadati</taxon>
        <taxon>Pseudomonadota</taxon>
        <taxon>Betaproteobacteria</taxon>
        <taxon>Burkholderiales</taxon>
        <taxon>Comamonadaceae</taxon>
        <taxon>Lampropedia</taxon>
    </lineage>
</organism>
<dbReference type="STRING" id="1122156.SAMN02745117_01976"/>